<accession>A0A814GXE6</accession>
<sequence>MGQVLERTPSLIEEAWKRLTLRKSVDDMQIEINENPLNRPLNFFHLNTLGLGAIIGAGIFILSGNVAANFAGPSVIISFLIGSLVAFLAALSYAEMASMVPIAGSSYSYIYTTMGEFCAWLIGWNLCLEYTCAVAAVSVGWSTYVASFIEFIGNTSAEYRILSAPIAWNNTSENFYLTGAYFNLPAILIVVALAALLVYNIDVSATFNSIIVVAKIIIILIFIFTAIKYIDPKNYLPFIPKNQGGYKYGVEGLFHGTTVVFFAFIGFDVITTAAQETSRKSQNKLPISIVTSWGISTLLYIGFVSVLVGVVKYDKLADDPIAVVCRAMGLRWLEIMVDVGVICGLTSVILGNLFAQSRILYTMSNDGLLPKIFGHVRHPRQNQNPAPMPGPGVPFAAPICIGTICAVLAGFLPIDFLAEMTSIGTLFAFLLVHVGVFIMHWTHRDIKRFKIPSKTLFIPVIGVLTCGLLMNSSTKWAKIRFGVWTIAGLIIYFSYSKRRSKMWNTQEKRGRVVEPMDNTNALHELVIDWRGIPKQPFEAVSIVVDMNFLHATITTAVE</sequence>
<evidence type="ECO:0000256" key="5">
    <source>
        <dbReference type="ARBA" id="ARBA00023136"/>
    </source>
</evidence>
<dbReference type="PIRSF" id="PIRSF006060">
    <property type="entry name" value="AA_transporter"/>
    <property type="match status" value="1"/>
</dbReference>
<dbReference type="OrthoDB" id="3900342at2759"/>
<evidence type="ECO:0000313" key="8">
    <source>
        <dbReference type="EMBL" id="CAF3773359.1"/>
    </source>
</evidence>
<comment type="subcellular location">
    <subcellularLocation>
        <location evidence="1">Membrane</location>
        <topology evidence="1">Multi-pass membrane protein</topology>
    </subcellularLocation>
</comment>
<evidence type="ECO:0000313" key="7">
    <source>
        <dbReference type="EMBL" id="CAF1001985.1"/>
    </source>
</evidence>
<evidence type="ECO:0000256" key="3">
    <source>
        <dbReference type="ARBA" id="ARBA00022692"/>
    </source>
</evidence>
<proteinExistence type="predicted"/>
<dbReference type="Pfam" id="PF13520">
    <property type="entry name" value="AA_permease_2"/>
    <property type="match status" value="1"/>
</dbReference>
<dbReference type="EMBL" id="CAJOBC010003230">
    <property type="protein sequence ID" value="CAF3773359.1"/>
    <property type="molecule type" value="Genomic_DNA"/>
</dbReference>
<feature type="transmembrane region" description="Helical" evidence="6">
    <location>
        <begin position="253"/>
        <end position="273"/>
    </location>
</feature>
<feature type="transmembrane region" description="Helical" evidence="6">
    <location>
        <begin position="420"/>
        <end position="439"/>
    </location>
</feature>
<feature type="transmembrane region" description="Helical" evidence="6">
    <location>
        <begin position="395"/>
        <end position="414"/>
    </location>
</feature>
<feature type="transmembrane region" description="Helical" evidence="6">
    <location>
        <begin position="285"/>
        <end position="311"/>
    </location>
</feature>
<feature type="transmembrane region" description="Helical" evidence="6">
    <location>
        <begin position="175"/>
        <end position="198"/>
    </location>
</feature>
<dbReference type="Proteomes" id="UP000681722">
    <property type="component" value="Unassembled WGS sequence"/>
</dbReference>
<comment type="caution">
    <text evidence="7">The sequence shown here is derived from an EMBL/GenBank/DDBJ whole genome shotgun (WGS) entry which is preliminary data.</text>
</comment>
<dbReference type="GO" id="GO:0015171">
    <property type="term" value="F:amino acid transmembrane transporter activity"/>
    <property type="evidence" value="ECO:0007669"/>
    <property type="project" value="TreeGrafter"/>
</dbReference>
<dbReference type="PANTHER" id="PTHR43243">
    <property type="entry name" value="INNER MEMBRANE TRANSPORTER YGJI-RELATED"/>
    <property type="match status" value="1"/>
</dbReference>
<dbReference type="PANTHER" id="PTHR43243:SF4">
    <property type="entry name" value="CATIONIC AMINO ACID TRANSPORTER 4"/>
    <property type="match status" value="1"/>
</dbReference>
<keyword evidence="5 6" id="KW-0472">Membrane</keyword>
<dbReference type="AlphaFoldDB" id="A0A814GXE6"/>
<evidence type="ECO:0000256" key="2">
    <source>
        <dbReference type="ARBA" id="ARBA00022448"/>
    </source>
</evidence>
<keyword evidence="2" id="KW-0813">Transport</keyword>
<keyword evidence="9" id="KW-1185">Reference proteome</keyword>
<feature type="transmembrane region" description="Helical" evidence="6">
    <location>
        <begin position="451"/>
        <end position="470"/>
    </location>
</feature>
<evidence type="ECO:0000256" key="1">
    <source>
        <dbReference type="ARBA" id="ARBA00004141"/>
    </source>
</evidence>
<evidence type="ECO:0008006" key="10">
    <source>
        <dbReference type="Google" id="ProtNLM"/>
    </source>
</evidence>
<feature type="transmembrane region" description="Helical" evidence="6">
    <location>
        <begin position="476"/>
        <end position="495"/>
    </location>
</feature>
<dbReference type="GO" id="GO:0005886">
    <property type="term" value="C:plasma membrane"/>
    <property type="evidence" value="ECO:0007669"/>
    <property type="project" value="TreeGrafter"/>
</dbReference>
<name>A0A814GXE6_9BILA</name>
<dbReference type="InterPro" id="IPR002293">
    <property type="entry name" value="AA/rel_permease1"/>
</dbReference>
<evidence type="ECO:0000313" key="9">
    <source>
        <dbReference type="Proteomes" id="UP000663829"/>
    </source>
</evidence>
<organism evidence="7 9">
    <name type="scientific">Didymodactylos carnosus</name>
    <dbReference type="NCBI Taxonomy" id="1234261"/>
    <lineage>
        <taxon>Eukaryota</taxon>
        <taxon>Metazoa</taxon>
        <taxon>Spiralia</taxon>
        <taxon>Gnathifera</taxon>
        <taxon>Rotifera</taxon>
        <taxon>Eurotatoria</taxon>
        <taxon>Bdelloidea</taxon>
        <taxon>Philodinida</taxon>
        <taxon>Philodinidae</taxon>
        <taxon>Didymodactylos</taxon>
    </lineage>
</organism>
<feature type="transmembrane region" description="Helical" evidence="6">
    <location>
        <begin position="133"/>
        <end position="155"/>
    </location>
</feature>
<feature type="transmembrane region" description="Helical" evidence="6">
    <location>
        <begin position="210"/>
        <end position="230"/>
    </location>
</feature>
<evidence type="ECO:0000256" key="6">
    <source>
        <dbReference type="SAM" id="Phobius"/>
    </source>
</evidence>
<dbReference type="EMBL" id="CAJNOQ010003231">
    <property type="protein sequence ID" value="CAF1001985.1"/>
    <property type="molecule type" value="Genomic_DNA"/>
</dbReference>
<feature type="transmembrane region" description="Helical" evidence="6">
    <location>
        <begin position="331"/>
        <end position="355"/>
    </location>
</feature>
<reference evidence="7" key="1">
    <citation type="submission" date="2021-02" db="EMBL/GenBank/DDBJ databases">
        <authorList>
            <person name="Nowell W R."/>
        </authorList>
    </citation>
    <scope>NUCLEOTIDE SEQUENCE</scope>
</reference>
<keyword evidence="3 6" id="KW-0812">Transmembrane</keyword>
<dbReference type="Proteomes" id="UP000663829">
    <property type="component" value="Unassembled WGS sequence"/>
</dbReference>
<gene>
    <name evidence="7" type="ORF">GPM918_LOCUS13808</name>
    <name evidence="8" type="ORF">SRO942_LOCUS13805</name>
</gene>
<dbReference type="Gene3D" id="1.20.1740.10">
    <property type="entry name" value="Amino acid/polyamine transporter I"/>
    <property type="match status" value="1"/>
</dbReference>
<feature type="transmembrane region" description="Helical" evidence="6">
    <location>
        <begin position="43"/>
        <end position="63"/>
    </location>
</feature>
<evidence type="ECO:0000256" key="4">
    <source>
        <dbReference type="ARBA" id="ARBA00022989"/>
    </source>
</evidence>
<keyword evidence="4 6" id="KW-1133">Transmembrane helix</keyword>
<feature type="transmembrane region" description="Helical" evidence="6">
    <location>
        <begin position="106"/>
        <end position="126"/>
    </location>
</feature>
<feature type="transmembrane region" description="Helical" evidence="6">
    <location>
        <begin position="75"/>
        <end position="94"/>
    </location>
</feature>
<protein>
    <recommendedName>
        <fullName evidence="10">Cationic amino acid transporter</fullName>
    </recommendedName>
</protein>